<accession>A0A9Q0EK44</accession>
<evidence type="ECO:0000256" key="1">
    <source>
        <dbReference type="ARBA" id="ARBA00004173"/>
    </source>
</evidence>
<dbReference type="Gene3D" id="1.10.10.200">
    <property type="match status" value="1"/>
</dbReference>
<name>A0A9Q0EK44_9TELE</name>
<dbReference type="InterPro" id="IPR029072">
    <property type="entry name" value="YebC-like"/>
</dbReference>
<sequence>MLHSSPRSVSLLPSSSSAGLRKLLLPGPEVRPLLGRSVHMEPSRWAGHNKWSKVKHIKGPKDDARARLFMKLGLMVRIAVKEGGPNPLFNAALSSLVEQCRNHNMPKASIDTAIRTAEKAKAGAQHMFEAKGPGGCVLLIEVLTDNNNRTHQDLRYLLTKNGGALVDGARHPFERKGVVLAEARGMSPDDALELAIEAGAEDFICDQAELRSVRTSLEDRGVHVVSSGPEFVSRSPSLLDPSQLEAASALLEALNNHSDVMRVWDNIQPQP</sequence>
<evidence type="ECO:0000256" key="2">
    <source>
        <dbReference type="ARBA" id="ARBA00008724"/>
    </source>
</evidence>
<dbReference type="InterPro" id="IPR002876">
    <property type="entry name" value="Transcrip_reg_TACO1-like"/>
</dbReference>
<dbReference type="Proteomes" id="UP001148018">
    <property type="component" value="Unassembled WGS sequence"/>
</dbReference>
<organism evidence="5 6">
    <name type="scientific">Muraenolepis orangiensis</name>
    <name type="common">Patagonian moray cod</name>
    <dbReference type="NCBI Taxonomy" id="630683"/>
    <lineage>
        <taxon>Eukaryota</taxon>
        <taxon>Metazoa</taxon>
        <taxon>Chordata</taxon>
        <taxon>Craniata</taxon>
        <taxon>Vertebrata</taxon>
        <taxon>Euteleostomi</taxon>
        <taxon>Actinopterygii</taxon>
        <taxon>Neopterygii</taxon>
        <taxon>Teleostei</taxon>
        <taxon>Neoteleostei</taxon>
        <taxon>Acanthomorphata</taxon>
        <taxon>Zeiogadaria</taxon>
        <taxon>Gadariae</taxon>
        <taxon>Gadiformes</taxon>
        <taxon>Muraenolepidoidei</taxon>
        <taxon>Muraenolepididae</taxon>
        <taxon>Muraenolepis</taxon>
    </lineage>
</organism>
<dbReference type="AlphaFoldDB" id="A0A9Q0EK44"/>
<comment type="subcellular location">
    <subcellularLocation>
        <location evidence="1">Mitochondrion</location>
    </subcellularLocation>
</comment>
<evidence type="ECO:0008006" key="7">
    <source>
        <dbReference type="Google" id="ProtNLM"/>
    </source>
</evidence>
<dbReference type="Pfam" id="PF20772">
    <property type="entry name" value="TACO1_YebC_N"/>
    <property type="match status" value="1"/>
</dbReference>
<dbReference type="PANTHER" id="PTHR12532:SF0">
    <property type="entry name" value="TRANSLATIONAL ACTIVATOR OF CYTOCHROME C OXIDASE 1"/>
    <property type="match status" value="1"/>
</dbReference>
<dbReference type="EMBL" id="JANIIK010000040">
    <property type="protein sequence ID" value="KAJ3608459.1"/>
    <property type="molecule type" value="Genomic_DNA"/>
</dbReference>
<dbReference type="InterPro" id="IPR048300">
    <property type="entry name" value="TACO1_YebC-like_2nd/3rd_dom"/>
</dbReference>
<dbReference type="FunFam" id="1.10.10.200:FF:000002">
    <property type="entry name" value="Probable transcriptional regulatory protein CLM62_37755"/>
    <property type="match status" value="1"/>
</dbReference>
<dbReference type="Pfam" id="PF01709">
    <property type="entry name" value="Transcrip_reg"/>
    <property type="match status" value="1"/>
</dbReference>
<keyword evidence="6" id="KW-1185">Reference proteome</keyword>
<evidence type="ECO:0000259" key="4">
    <source>
        <dbReference type="Pfam" id="PF20772"/>
    </source>
</evidence>
<proteinExistence type="inferred from homology"/>
<comment type="similarity">
    <text evidence="2">Belongs to the TACO1 family.</text>
</comment>
<dbReference type="GO" id="GO:0005739">
    <property type="term" value="C:mitochondrion"/>
    <property type="evidence" value="ECO:0007669"/>
    <property type="project" value="UniProtKB-SubCell"/>
</dbReference>
<dbReference type="Gene3D" id="3.30.70.980">
    <property type="match status" value="2"/>
</dbReference>
<gene>
    <name evidence="5" type="ORF">NHX12_025506</name>
</gene>
<dbReference type="PANTHER" id="PTHR12532">
    <property type="entry name" value="TRANSLATIONAL ACTIVATOR OF CYTOCHROME C OXIDASE 1"/>
    <property type="match status" value="1"/>
</dbReference>
<dbReference type="SUPFAM" id="SSF75625">
    <property type="entry name" value="YebC-like"/>
    <property type="match status" value="1"/>
</dbReference>
<evidence type="ECO:0000259" key="3">
    <source>
        <dbReference type="Pfam" id="PF01709"/>
    </source>
</evidence>
<reference evidence="5" key="1">
    <citation type="submission" date="2022-07" db="EMBL/GenBank/DDBJ databases">
        <title>Chromosome-level genome of Muraenolepis orangiensis.</title>
        <authorList>
            <person name="Kim J."/>
        </authorList>
    </citation>
    <scope>NUCLEOTIDE SEQUENCE</scope>
    <source>
        <strain evidence="5">KU_S4_2022</strain>
        <tissue evidence="5">Muscle</tissue>
    </source>
</reference>
<dbReference type="InterPro" id="IPR026564">
    <property type="entry name" value="Transcrip_reg_TACO1-like_dom3"/>
</dbReference>
<protein>
    <recommendedName>
        <fullName evidence="7">Translational activator of cytochrome c oxidase 1</fullName>
    </recommendedName>
</protein>
<evidence type="ECO:0000313" key="5">
    <source>
        <dbReference type="EMBL" id="KAJ3608459.1"/>
    </source>
</evidence>
<dbReference type="InterPro" id="IPR017856">
    <property type="entry name" value="Integrase-like_N"/>
</dbReference>
<feature type="domain" description="TACO1/YebC-like N-terminal" evidence="4">
    <location>
        <begin position="49"/>
        <end position="118"/>
    </location>
</feature>
<evidence type="ECO:0000313" key="6">
    <source>
        <dbReference type="Proteomes" id="UP001148018"/>
    </source>
</evidence>
<dbReference type="InterPro" id="IPR049083">
    <property type="entry name" value="TACO1_YebC_N"/>
</dbReference>
<comment type="caution">
    <text evidence="5">The sequence shown here is derived from an EMBL/GenBank/DDBJ whole genome shotgun (WGS) entry which is preliminary data.</text>
</comment>
<dbReference type="OrthoDB" id="2017544at2759"/>
<feature type="domain" description="TACO1/YebC-like second and third" evidence="3">
    <location>
        <begin position="126"/>
        <end position="267"/>
    </location>
</feature>